<evidence type="ECO:0000313" key="8">
    <source>
        <dbReference type="Proteomes" id="UP001530293"/>
    </source>
</evidence>
<evidence type="ECO:0000256" key="2">
    <source>
        <dbReference type="ARBA" id="ARBA00022723"/>
    </source>
</evidence>
<dbReference type="GO" id="GO:0046872">
    <property type="term" value="F:metal ion binding"/>
    <property type="evidence" value="ECO:0007669"/>
    <property type="project" value="UniProtKB-KW"/>
</dbReference>
<comment type="caution">
    <text evidence="7">The sequence shown here is derived from an EMBL/GenBank/DDBJ whole genome shotgun (WGS) entry which is preliminary data.</text>
</comment>
<dbReference type="PROSITE" id="PS51471">
    <property type="entry name" value="FE2OG_OXY"/>
    <property type="match status" value="1"/>
</dbReference>
<dbReference type="Proteomes" id="UP001530293">
    <property type="component" value="Unassembled WGS sequence"/>
</dbReference>
<dbReference type="InterPro" id="IPR045054">
    <property type="entry name" value="P4HA-like"/>
</dbReference>
<keyword evidence="3" id="KW-0223">Dioxygenase</keyword>
<dbReference type="AlphaFoldDB" id="A0ABD3MCS3"/>
<evidence type="ECO:0000256" key="5">
    <source>
        <dbReference type="ARBA" id="ARBA00023004"/>
    </source>
</evidence>
<dbReference type="SMART" id="SM00702">
    <property type="entry name" value="P4Hc"/>
    <property type="match status" value="1"/>
</dbReference>
<keyword evidence="2" id="KW-0479">Metal-binding</keyword>
<dbReference type="PANTHER" id="PTHR10869:SF247">
    <property type="entry name" value="FE2OG DIOXYGENASE DOMAIN-CONTAINING PROTEIN"/>
    <property type="match status" value="1"/>
</dbReference>
<dbReference type="Gene3D" id="2.60.120.620">
    <property type="entry name" value="q2cbj1_9rhob like domain"/>
    <property type="match status" value="1"/>
</dbReference>
<name>A0ABD3MCS3_9STRA</name>
<proteinExistence type="predicted"/>
<evidence type="ECO:0000313" key="7">
    <source>
        <dbReference type="EMBL" id="KAL3760586.1"/>
    </source>
</evidence>
<dbReference type="GO" id="GO:0051213">
    <property type="term" value="F:dioxygenase activity"/>
    <property type="evidence" value="ECO:0007669"/>
    <property type="project" value="UniProtKB-KW"/>
</dbReference>
<dbReference type="EMBL" id="JALLBG020000181">
    <property type="protein sequence ID" value="KAL3760586.1"/>
    <property type="molecule type" value="Genomic_DNA"/>
</dbReference>
<protein>
    <recommendedName>
        <fullName evidence="6">Fe2OG dioxygenase domain-containing protein</fullName>
    </recommendedName>
</protein>
<evidence type="ECO:0000256" key="1">
    <source>
        <dbReference type="ARBA" id="ARBA00001961"/>
    </source>
</evidence>
<keyword evidence="5" id="KW-0408">Iron</keyword>
<evidence type="ECO:0000256" key="3">
    <source>
        <dbReference type="ARBA" id="ARBA00022964"/>
    </source>
</evidence>
<gene>
    <name evidence="7" type="ORF">ACHAWU_009547</name>
</gene>
<organism evidence="7 8">
    <name type="scientific">Discostella pseudostelligera</name>
    <dbReference type="NCBI Taxonomy" id="259834"/>
    <lineage>
        <taxon>Eukaryota</taxon>
        <taxon>Sar</taxon>
        <taxon>Stramenopiles</taxon>
        <taxon>Ochrophyta</taxon>
        <taxon>Bacillariophyta</taxon>
        <taxon>Coscinodiscophyceae</taxon>
        <taxon>Thalassiosirophycidae</taxon>
        <taxon>Stephanodiscales</taxon>
        <taxon>Stephanodiscaceae</taxon>
        <taxon>Discostella</taxon>
    </lineage>
</organism>
<keyword evidence="8" id="KW-1185">Reference proteome</keyword>
<sequence length="626" mass="70080">MGKRGKAARKRRRENEVVDCQQQYEYEWDSANEGEDGAAVESSSGQHEISDAALQVTVATLHRLCGLVDSTTGKLAVKDKRYRSLRKVLYELQSSTGIHHASGLSSLGSNSNNGVSSDVGMVNITPTTSISLSKITREISSQIENDAWELAVVTLRNIRKRQEANAVHGDVNGKPNSQYHLRPKLGAVQRWVRQLDAAGTDNPLALEVLDAILRVVSPESIIPVEKNDMENATWAKRGFNNAISDEDREFSESGSIRQFPPFDRRISDLELNLPSDDREEHDIIDSLVSCMEVGDDGIRRITTKPQHQSLFRQCGFEKGEDRKPPNHHDLRLVTTAAVADTQAIVNMQSDVNIDTVSGHNMLLDITKSRPVVKTPLPYIQGSFLLENVLTPTECDRLIASAEMAGFYPDEPTGEQPGASILAHACVWIVDNKMERAIFERVKKFLPSYEQSSQEDQCSGNTMENYQPLGLNRRFRFYRYVPGRYYRPHIDGAWPPSGFDQHGNYRYDISGHSNKNGLQFLPVCEEEDGGVQQSSSPDRPGLEHNRRRQLSRLTFLIYLNDDFDGGHTTFFVPAAEKEGILNAFPITPVRGGILVFPHGTCAAPLHEGSPVLRRAKYVVRTEVEYYM</sequence>
<dbReference type="InterPro" id="IPR006620">
    <property type="entry name" value="Pro_4_hyd_alph"/>
</dbReference>
<reference evidence="7 8" key="1">
    <citation type="submission" date="2024-10" db="EMBL/GenBank/DDBJ databases">
        <title>Updated reference genomes for cyclostephanoid diatoms.</title>
        <authorList>
            <person name="Roberts W.R."/>
            <person name="Alverson A.J."/>
        </authorList>
    </citation>
    <scope>NUCLEOTIDE SEQUENCE [LARGE SCALE GENOMIC DNA]</scope>
    <source>
        <strain evidence="7 8">AJA232-27</strain>
    </source>
</reference>
<evidence type="ECO:0000259" key="6">
    <source>
        <dbReference type="PROSITE" id="PS51471"/>
    </source>
</evidence>
<evidence type="ECO:0000256" key="4">
    <source>
        <dbReference type="ARBA" id="ARBA00023002"/>
    </source>
</evidence>
<dbReference type="PANTHER" id="PTHR10869">
    <property type="entry name" value="PROLYL 4-HYDROXYLASE ALPHA SUBUNIT"/>
    <property type="match status" value="1"/>
</dbReference>
<keyword evidence="4" id="KW-0560">Oxidoreductase</keyword>
<feature type="domain" description="Fe2OG dioxygenase" evidence="6">
    <location>
        <begin position="469"/>
        <end position="624"/>
    </location>
</feature>
<dbReference type="InterPro" id="IPR005123">
    <property type="entry name" value="Oxoglu/Fe-dep_dioxygenase_dom"/>
</dbReference>
<accession>A0ABD3MCS3</accession>
<comment type="cofactor">
    <cofactor evidence="1">
        <name>L-ascorbate</name>
        <dbReference type="ChEBI" id="CHEBI:38290"/>
    </cofactor>
</comment>